<proteinExistence type="predicted"/>
<dbReference type="FunFam" id="1.10.8.10:FF:000006">
    <property type="entry name" value="Putative nascent polypeptide-associated complex subunit alpha"/>
    <property type="match status" value="1"/>
</dbReference>
<feature type="region of interest" description="Disordered" evidence="1">
    <location>
        <begin position="1"/>
        <end position="81"/>
    </location>
</feature>
<name>A0A8C5J296_JUNHY</name>
<dbReference type="Pfam" id="PF19026">
    <property type="entry name" value="UBA_HYPK"/>
    <property type="match status" value="1"/>
</dbReference>
<organism evidence="3 4">
    <name type="scientific">Junco hyemalis</name>
    <name type="common">Dark-eyed junco</name>
    <dbReference type="NCBI Taxonomy" id="40217"/>
    <lineage>
        <taxon>Eukaryota</taxon>
        <taxon>Metazoa</taxon>
        <taxon>Chordata</taxon>
        <taxon>Craniata</taxon>
        <taxon>Vertebrata</taxon>
        <taxon>Euteleostomi</taxon>
        <taxon>Archelosauria</taxon>
        <taxon>Archosauria</taxon>
        <taxon>Dinosauria</taxon>
        <taxon>Saurischia</taxon>
        <taxon>Theropoda</taxon>
        <taxon>Coelurosauria</taxon>
        <taxon>Aves</taxon>
        <taxon>Neognathae</taxon>
        <taxon>Neoaves</taxon>
        <taxon>Telluraves</taxon>
        <taxon>Australaves</taxon>
        <taxon>Passeriformes</taxon>
        <taxon>Passerellidae</taxon>
        <taxon>Junco</taxon>
    </lineage>
</organism>
<dbReference type="InterPro" id="IPR041907">
    <property type="entry name" value="NACAD_UBA"/>
</dbReference>
<dbReference type="Proteomes" id="UP000694408">
    <property type="component" value="Unplaced"/>
</dbReference>
<feature type="domain" description="Nascent polypeptide-associated complex subunit alpha-like UBA" evidence="2">
    <location>
        <begin position="243"/>
        <end position="278"/>
    </location>
</feature>
<evidence type="ECO:0000313" key="3">
    <source>
        <dbReference type="Ensembl" id="ENSJHYP00000011577.1"/>
    </source>
</evidence>
<dbReference type="Ensembl" id="ENSJHYT00000013985.1">
    <property type="protein sequence ID" value="ENSJHYP00000011577.1"/>
    <property type="gene ID" value="ENSJHYG00000009026.1"/>
</dbReference>
<feature type="region of interest" description="Disordered" evidence="1">
    <location>
        <begin position="120"/>
        <end position="144"/>
    </location>
</feature>
<reference evidence="3" key="1">
    <citation type="submission" date="2025-08" db="UniProtKB">
        <authorList>
            <consortium name="Ensembl"/>
        </authorList>
    </citation>
    <scope>IDENTIFICATION</scope>
</reference>
<dbReference type="AlphaFoldDB" id="A0A8C5J296"/>
<evidence type="ECO:0000313" key="4">
    <source>
        <dbReference type="Proteomes" id="UP000694408"/>
    </source>
</evidence>
<dbReference type="Gene3D" id="1.10.8.10">
    <property type="entry name" value="DNA helicase RuvA subunit, C-terminal domain"/>
    <property type="match status" value="1"/>
</dbReference>
<dbReference type="InterPro" id="IPR016641">
    <property type="entry name" value="EGD2/NACA0like"/>
</dbReference>
<reference evidence="3" key="2">
    <citation type="submission" date="2025-09" db="UniProtKB">
        <authorList>
            <consortium name="Ensembl"/>
        </authorList>
    </citation>
    <scope>IDENTIFICATION</scope>
</reference>
<sequence length="279" mass="28874">PPSRVAGAPRPRPRARGGAAQQSQAEPQREESPKGGGPGAGGGPGGAPRGWGPIPGLGRGPGLGGAGPRSGVGLGGSHPAHAEGQHAHVCLCSPGDLGCRGGLCLPRRCGGSLGAPPGHVQAGAAADPRRHPHHHPQVQEHPVRHLQTRRVQEPGLRHLHRLWGGQGGLGGLWAGGSWLGGALVTPCLPQIEDLSQQVHKAAAEKFKVPLEHSALVTDAAPALAIKEESEEEEEVDETGLEVRDIELVMAQANVSRPKAVRALRHNNNDIVNAIMELTM</sequence>
<evidence type="ECO:0000256" key="1">
    <source>
        <dbReference type="SAM" id="MobiDB-lite"/>
    </source>
</evidence>
<accession>A0A8C5J296</accession>
<feature type="compositionally biased region" description="Gly residues" evidence="1">
    <location>
        <begin position="34"/>
        <end position="76"/>
    </location>
</feature>
<dbReference type="PANTHER" id="PTHR21713">
    <property type="entry name" value="NASCENT POLYPEPTIDE ASSOCIATED COMPLEX ALPHA SUBUNIT-RELATED"/>
    <property type="match status" value="1"/>
</dbReference>
<evidence type="ECO:0000259" key="2">
    <source>
        <dbReference type="Pfam" id="PF19026"/>
    </source>
</evidence>
<protein>
    <recommendedName>
        <fullName evidence="2">Nascent polypeptide-associated complex subunit alpha-like UBA domain-containing protein</fullName>
    </recommendedName>
</protein>
<dbReference type="CDD" id="cd14416">
    <property type="entry name" value="UBA_NACAD"/>
    <property type="match status" value="1"/>
</dbReference>
<dbReference type="GO" id="GO:0005854">
    <property type="term" value="C:nascent polypeptide-associated complex"/>
    <property type="evidence" value="ECO:0007669"/>
    <property type="project" value="InterPro"/>
</dbReference>
<dbReference type="InterPro" id="IPR044034">
    <property type="entry name" value="NAC-like_UBA"/>
</dbReference>
<keyword evidence="4" id="KW-1185">Reference proteome</keyword>